<dbReference type="InterPro" id="IPR042539">
    <property type="entry name" value="Matrix_C"/>
</dbReference>
<organism evidence="8">
    <name type="scientific">Dolphin morbillivirus</name>
    <dbReference type="NCBI Taxonomy" id="37131"/>
    <lineage>
        <taxon>Viruses</taxon>
        <taxon>Riboviria</taxon>
        <taxon>Orthornavirae</taxon>
        <taxon>Negarnaviricota</taxon>
        <taxon>Haploviricotina</taxon>
        <taxon>Monjiviricetes</taxon>
        <taxon>Mononegavirales</taxon>
        <taxon>Paramyxoviridae</taxon>
        <taxon>Orthoparamyxovirinae</taxon>
        <taxon>Morbillivirus</taxon>
        <taxon>Morbillivirus ceti</taxon>
    </lineage>
</organism>
<feature type="domain" description="Matrix protein N-terminal" evidence="6">
    <location>
        <begin position="5"/>
        <end position="169"/>
    </location>
</feature>
<dbReference type="Gene3D" id="2.70.20.50">
    <property type="entry name" value="Viral matrix protein, N-terminal domain"/>
    <property type="match status" value="1"/>
</dbReference>
<feature type="domain" description="Matrix protein C-terminal Paramyxoviridae" evidence="7">
    <location>
        <begin position="172"/>
        <end position="327"/>
    </location>
</feature>
<reference evidence="8" key="1">
    <citation type="journal article" date="1994" name="Virus Res.">
        <title>Nucleotide and deduced amino acid sequences of the matrix (M) and fusion (F) protein genes of cetacean morbilliviruses isolated from a porpoise and a dolphin.</title>
        <authorList>
            <person name="Bolt G."/>
            <person name="Blixenkrone-Moller M."/>
            <person name="Gottschalck E."/>
            <person name="Wishaupt R.G."/>
            <person name="Welsh M.J."/>
            <person name="Earle J.A."/>
            <person name="Rima B.K."/>
        </authorList>
    </citation>
    <scope>NUCLEOTIDE SEQUENCE</scope>
</reference>
<dbReference type="InterPro" id="IPR000982">
    <property type="entry name" value="Matrix_Paramyxo_N"/>
</dbReference>
<evidence type="ECO:0000313" key="8">
    <source>
        <dbReference type="EMBL" id="CAA82904.1"/>
    </source>
</evidence>
<evidence type="ECO:0000256" key="1">
    <source>
        <dbReference type="ARBA" id="ARBA00004328"/>
    </source>
</evidence>
<accession>Q66410</accession>
<keyword evidence="3" id="KW-0946">Virion</keyword>
<evidence type="ECO:0000259" key="6">
    <source>
        <dbReference type="Pfam" id="PF00661"/>
    </source>
</evidence>
<sequence>KMTEVYDFDRSAWDVKGSIAPIEPTTYPDGRLIPQVRVIDPGLGDRKDECFMYIFLLGILEDNDIMSPPIGRTFGSLPLGVGRSTAKPEELLKEATELDIVVRRTAGLNEKLVFYNNTPLMLLTPWKKVLTAGSVFSANQVCNAVNLIPLDTPQRFRVVYMSITRLSDNGCYRVPRKMLEFRSANALAFNILVTIRIENAGIVSRPYMSMMRDPQATFMIHIGNFRRKKNEAYSADYCKMKIEKMGLVFALGGIGGTSLHIRCTGKMSKTLHAQLGFKKILCYPLMDVNEDLNRYLWRAECKIVRIQAVLQPSVPQEFRVYDDVIINDDQGLFKIL</sequence>
<reference evidence="8" key="2">
    <citation type="submission" date="1994-02" db="EMBL/GenBank/DDBJ databases">
        <authorList>
            <person name="Bolt G.G."/>
        </authorList>
    </citation>
    <scope>NUCLEOTIDE SEQUENCE</scope>
</reference>
<dbReference type="EMBL" id="Z30087">
    <property type="protein sequence ID" value="CAA82904.1"/>
    <property type="molecule type" value="mRNA"/>
</dbReference>
<evidence type="ECO:0000256" key="3">
    <source>
        <dbReference type="ARBA" id="ARBA00022844"/>
    </source>
</evidence>
<evidence type="ECO:0000259" key="7">
    <source>
        <dbReference type="Pfam" id="PF23765"/>
    </source>
</evidence>
<dbReference type="Gene3D" id="2.70.20.60">
    <property type="entry name" value="Viral matrix protein, C-terminal domain"/>
    <property type="match status" value="1"/>
</dbReference>
<comment type="subcellular location">
    <subcellularLocation>
        <location evidence="1">Virion</location>
    </subcellularLocation>
</comment>
<dbReference type="SMR" id="Q66410"/>
<gene>
    <name evidence="8" type="primary">M</name>
</gene>
<proteinExistence type="evidence at transcript level"/>
<name>Q66410_9MONO</name>
<evidence type="ECO:0000256" key="5">
    <source>
        <dbReference type="ARBA" id="ARBA00023311"/>
    </source>
</evidence>
<dbReference type="GO" id="GO:0019031">
    <property type="term" value="C:viral envelope"/>
    <property type="evidence" value="ECO:0007669"/>
    <property type="project" value="UniProtKB-KW"/>
</dbReference>
<reference evidence="8" key="3">
    <citation type="submission" date="1994-12" db="EMBL/GenBank/DDBJ databases">
        <title>Nucleotide and deduced amino acid sequences of the M and F genes of a morbillivirus that caused a fatal epidemic among Mediterranean dolphins.</title>
        <authorList>
            <person name="Bolt G.G.B."/>
            <person name="Gottschalck E.E.G."/>
            <person name="Blixenkrone-Moller M.M.B."/>
        </authorList>
    </citation>
    <scope>NUCLEOTIDE SEQUENCE</scope>
</reference>
<keyword evidence="4" id="KW-0261">Viral envelope protein</keyword>
<dbReference type="Pfam" id="PF23765">
    <property type="entry name" value="Matrix_Paramyxo_C"/>
    <property type="match status" value="1"/>
</dbReference>
<dbReference type="InterPro" id="IPR055413">
    <property type="entry name" value="Matrix_Paramyxo_C"/>
</dbReference>
<protein>
    <recommendedName>
        <fullName evidence="2">Matrix protein</fullName>
    </recommendedName>
</protein>
<dbReference type="GO" id="GO:0039660">
    <property type="term" value="F:structural constituent of virion"/>
    <property type="evidence" value="ECO:0007669"/>
    <property type="project" value="UniProtKB-KW"/>
</dbReference>
<dbReference type="Pfam" id="PF00661">
    <property type="entry name" value="Matrix_Paramyxo_N"/>
    <property type="match status" value="1"/>
</dbReference>
<dbReference type="GO" id="GO:0019068">
    <property type="term" value="P:virion assembly"/>
    <property type="evidence" value="ECO:0007669"/>
    <property type="project" value="InterPro"/>
</dbReference>
<evidence type="ECO:0000256" key="2">
    <source>
        <dbReference type="ARBA" id="ARBA00017678"/>
    </source>
</evidence>
<keyword evidence="5" id="KW-0468">Viral matrix protein</keyword>
<dbReference type="InterPro" id="IPR042540">
    <property type="entry name" value="Matrix_N"/>
</dbReference>
<evidence type="ECO:0000256" key="4">
    <source>
        <dbReference type="ARBA" id="ARBA00022879"/>
    </source>
</evidence>